<proteinExistence type="predicted"/>
<keyword evidence="3" id="KW-1185">Reference proteome</keyword>
<accession>A0A223LDB2</accession>
<sequence length="264" mass="31476">MGKKINKEILEKIIKENPDWSQKQIADHLNLSISYIGQLIKKYNIDYTIKKKNKKIIISKEKLIEIINEHPDWTQKQIADHLGVVESYIGRLIKKYDIIYVKKGNQSRNKFMEKNLISQYFMNEEIMADLLFSVIKNNNKLNQKEIADLLVKRLINEYNLNYKLKTITKDDLLDVIKEHPDWTQKQIADHFLALPNTINSILVRNNINQKEIREEYMVEKLRELIKEHPDWTQAQLAEPLGITKTYIRNLIIKYKLEYNKKKLK</sequence>
<dbReference type="Gene3D" id="1.10.10.10">
    <property type="entry name" value="Winged helix-like DNA-binding domain superfamily/Winged helix DNA-binding domain"/>
    <property type="match status" value="1"/>
</dbReference>
<dbReference type="EMBL" id="MF360957">
    <property type="protein sequence ID" value="ASU00034.1"/>
    <property type="molecule type" value="Genomic_DNA"/>
</dbReference>
<reference evidence="2 3" key="1">
    <citation type="submission" date="2017-06" db="EMBL/GenBank/DDBJ databases">
        <authorList>
            <person name="Russell D.A."/>
            <person name="Jacobs-Sera D."/>
            <person name="Duda R."/>
            <person name="Hatfull G.F."/>
            <person name="Hendrix R.W."/>
        </authorList>
    </citation>
    <scope>NUCLEOTIDE SEQUENCE [LARGE SCALE GENOMIC DNA]</scope>
</reference>
<gene>
    <name evidence="2" type="primary">212</name>
    <name evidence="2" type="ORF">PBI_PBS1_212</name>
</gene>
<dbReference type="Proteomes" id="UP000226236">
    <property type="component" value="Segment"/>
</dbReference>
<organism evidence="2 3">
    <name type="scientific">Bacillus phage PBS1</name>
    <dbReference type="NCBI Taxonomy" id="2884423"/>
    <lineage>
        <taxon>Viruses</taxon>
        <taxon>Duplodnaviria</taxon>
        <taxon>Heunggongvirae</taxon>
        <taxon>Uroviricota</taxon>
        <taxon>Caudoviricetes</taxon>
        <taxon>Takahashivirus</taxon>
        <taxon>Bacillus phage PBS1</taxon>
    </lineage>
</organism>
<dbReference type="RefSeq" id="YP_009664413.1">
    <property type="nucleotide sequence ID" value="NC_043027.1"/>
</dbReference>
<protein>
    <submittedName>
        <fullName evidence="2">HTH-DNA binding domain-containing protein</fullName>
    </submittedName>
</protein>
<dbReference type="InterPro" id="IPR036388">
    <property type="entry name" value="WH-like_DNA-bd_sf"/>
</dbReference>
<name>A0A223LDB2_BPPB1</name>
<evidence type="ECO:0000259" key="1">
    <source>
        <dbReference type="PROSITE" id="PS50943"/>
    </source>
</evidence>
<evidence type="ECO:0000313" key="3">
    <source>
        <dbReference type="Proteomes" id="UP000226236"/>
    </source>
</evidence>
<dbReference type="CDD" id="cd00093">
    <property type="entry name" value="HTH_XRE"/>
    <property type="match status" value="1"/>
</dbReference>
<feature type="domain" description="HTH cro/C1-type" evidence="1">
    <location>
        <begin position="221"/>
        <end position="250"/>
    </location>
</feature>
<evidence type="ECO:0000313" key="2">
    <source>
        <dbReference type="EMBL" id="ASU00034.1"/>
    </source>
</evidence>
<dbReference type="InterPro" id="IPR001387">
    <property type="entry name" value="Cro/C1-type_HTH"/>
</dbReference>
<dbReference type="PROSITE" id="PS50943">
    <property type="entry name" value="HTH_CROC1"/>
    <property type="match status" value="1"/>
</dbReference>
<dbReference type="GeneID" id="40524445"/>